<gene>
    <name evidence="11" type="ORF">CAOG_006550</name>
</gene>
<evidence type="ECO:0000256" key="1">
    <source>
        <dbReference type="ARBA" id="ARBA00006155"/>
    </source>
</evidence>
<keyword evidence="12" id="KW-1185">Reference proteome</keyword>
<evidence type="ECO:0000256" key="5">
    <source>
        <dbReference type="ARBA" id="ARBA00022777"/>
    </source>
</evidence>
<dbReference type="OMA" id="INEVTEH"/>
<evidence type="ECO:0000256" key="4">
    <source>
        <dbReference type="ARBA" id="ARBA00022741"/>
    </source>
</evidence>
<evidence type="ECO:0000256" key="7">
    <source>
        <dbReference type="ARBA" id="ARBA00023128"/>
    </source>
</evidence>
<evidence type="ECO:0000313" key="12">
    <source>
        <dbReference type="Proteomes" id="UP000008743"/>
    </source>
</evidence>
<dbReference type="PhylomeDB" id="A0A0D2UMA1"/>
<dbReference type="GO" id="GO:0005524">
    <property type="term" value="F:ATP binding"/>
    <property type="evidence" value="ECO:0007669"/>
    <property type="project" value="UniProtKB-UniRule"/>
</dbReference>
<keyword evidence="4 8" id="KW-0547">Nucleotide-binding</keyword>
<dbReference type="SUPFAM" id="SSF55874">
    <property type="entry name" value="ATPase domain of HSP90 chaperone/DNA topoisomerase II/histidine kinase"/>
    <property type="match status" value="2"/>
</dbReference>
<feature type="compositionally biased region" description="Low complexity" evidence="9">
    <location>
        <begin position="425"/>
        <end position="444"/>
    </location>
</feature>
<evidence type="ECO:0000256" key="3">
    <source>
        <dbReference type="ARBA" id="ARBA00022679"/>
    </source>
</evidence>
<dbReference type="Gene3D" id="3.30.565.10">
    <property type="entry name" value="Histidine kinase-like ATPase, C-terminal domain"/>
    <property type="match status" value="2"/>
</dbReference>
<dbReference type="EC" id="2.7.11.-" evidence="8"/>
<dbReference type="InterPro" id="IPR036890">
    <property type="entry name" value="HATPase_C_sf"/>
</dbReference>
<evidence type="ECO:0000256" key="6">
    <source>
        <dbReference type="ARBA" id="ARBA00022840"/>
    </source>
</evidence>
<protein>
    <recommendedName>
        <fullName evidence="8">Protein-serine/threonine kinase</fullName>
        <ecNumber evidence="8">2.7.11.-</ecNumber>
    </recommendedName>
</protein>
<evidence type="ECO:0000313" key="11">
    <source>
        <dbReference type="EMBL" id="KJE96191.1"/>
    </source>
</evidence>
<comment type="subcellular location">
    <subcellularLocation>
        <location evidence="8">Mitochondrion matrix</location>
    </subcellularLocation>
</comment>
<dbReference type="InParanoid" id="A0A0D2UMA1"/>
<feature type="compositionally biased region" description="Low complexity" evidence="9">
    <location>
        <begin position="558"/>
        <end position="582"/>
    </location>
</feature>
<dbReference type="InterPro" id="IPR018955">
    <property type="entry name" value="BCDHK/PDK_N"/>
</dbReference>
<evidence type="ECO:0000256" key="2">
    <source>
        <dbReference type="ARBA" id="ARBA00022553"/>
    </source>
</evidence>
<comment type="similarity">
    <text evidence="1 8">Belongs to the PDK/BCKDK protein kinase family.</text>
</comment>
<keyword evidence="3 8" id="KW-0808">Transferase</keyword>
<dbReference type="SUPFAM" id="SSF69012">
    <property type="entry name" value="alpha-ketoacid dehydrogenase kinase, N-terminal domain"/>
    <property type="match status" value="1"/>
</dbReference>
<dbReference type="GO" id="GO:0004740">
    <property type="term" value="F:pyruvate dehydrogenase (acetyl-transferring) kinase activity"/>
    <property type="evidence" value="ECO:0007669"/>
    <property type="project" value="TreeGrafter"/>
</dbReference>
<accession>A0A0D2UMA1</accession>
<dbReference type="RefSeq" id="XP_004345299.1">
    <property type="nucleotide sequence ID" value="XM_004345249.2"/>
</dbReference>
<organism evidence="11 12">
    <name type="scientific">Capsaspora owczarzaki (strain ATCC 30864)</name>
    <dbReference type="NCBI Taxonomy" id="595528"/>
    <lineage>
        <taxon>Eukaryota</taxon>
        <taxon>Filasterea</taxon>
        <taxon>Capsaspora</taxon>
    </lineage>
</organism>
<dbReference type="OrthoDB" id="407390at2759"/>
<feature type="region of interest" description="Disordered" evidence="9">
    <location>
        <begin position="422"/>
        <end position="444"/>
    </location>
</feature>
<dbReference type="InterPro" id="IPR039028">
    <property type="entry name" value="BCKD/PDK"/>
</dbReference>
<reference evidence="12" key="1">
    <citation type="submission" date="2011-02" db="EMBL/GenBank/DDBJ databases">
        <title>The Genome Sequence of Capsaspora owczarzaki ATCC 30864.</title>
        <authorList>
            <person name="Russ C."/>
            <person name="Cuomo C."/>
            <person name="Burger G."/>
            <person name="Gray M.W."/>
            <person name="Holland P.W.H."/>
            <person name="King N."/>
            <person name="Lang F.B.F."/>
            <person name="Roger A.J."/>
            <person name="Ruiz-Trillo I."/>
            <person name="Young S.K."/>
            <person name="Zeng Q."/>
            <person name="Gargeya S."/>
            <person name="Alvarado L."/>
            <person name="Berlin A."/>
            <person name="Chapman S.B."/>
            <person name="Chen Z."/>
            <person name="Freedman E."/>
            <person name="Gellesch M."/>
            <person name="Goldberg J."/>
            <person name="Griggs A."/>
            <person name="Gujja S."/>
            <person name="Heilman E."/>
            <person name="Heiman D."/>
            <person name="Howarth C."/>
            <person name="Mehta T."/>
            <person name="Neiman D."/>
            <person name="Pearson M."/>
            <person name="Roberts A."/>
            <person name="Saif S."/>
            <person name="Shea T."/>
            <person name="Shenoy N."/>
            <person name="Sisk P."/>
            <person name="Stolte C."/>
            <person name="Sykes S."/>
            <person name="White J."/>
            <person name="Yandava C."/>
            <person name="Haas B."/>
            <person name="Nusbaum C."/>
            <person name="Birren B."/>
        </authorList>
    </citation>
    <scope>NUCLEOTIDE SEQUENCE</scope>
    <source>
        <strain evidence="12">ATCC 30864</strain>
    </source>
</reference>
<keyword evidence="6 8" id="KW-0067">ATP-binding</keyword>
<evidence type="ECO:0000256" key="8">
    <source>
        <dbReference type="RuleBase" id="RU366032"/>
    </source>
</evidence>
<evidence type="ECO:0000259" key="10">
    <source>
        <dbReference type="Pfam" id="PF10436"/>
    </source>
</evidence>
<name>A0A0D2UMA1_CAPO3</name>
<dbReference type="Gene3D" id="1.20.140.20">
    <property type="entry name" value="Alpha-ketoacid/pyruvate dehydrogenase kinase, N-terminal domain"/>
    <property type="match status" value="1"/>
</dbReference>
<keyword evidence="5 8" id="KW-0418">Kinase</keyword>
<dbReference type="EMBL" id="KE346370">
    <property type="protein sequence ID" value="KJE96191.1"/>
    <property type="molecule type" value="Genomic_DNA"/>
</dbReference>
<dbReference type="Pfam" id="PF10436">
    <property type="entry name" value="BCDHK_Adom3"/>
    <property type="match status" value="1"/>
</dbReference>
<keyword evidence="7 8" id="KW-0496">Mitochondrion</keyword>
<proteinExistence type="inferred from homology"/>
<feature type="region of interest" description="Disordered" evidence="9">
    <location>
        <begin position="552"/>
        <end position="593"/>
    </location>
</feature>
<evidence type="ECO:0000256" key="9">
    <source>
        <dbReference type="SAM" id="MobiDB-lite"/>
    </source>
</evidence>
<dbReference type="Proteomes" id="UP000008743">
    <property type="component" value="Unassembled WGS sequence"/>
</dbReference>
<dbReference type="GO" id="GO:0010906">
    <property type="term" value="P:regulation of glucose metabolic process"/>
    <property type="evidence" value="ECO:0007669"/>
    <property type="project" value="TreeGrafter"/>
</dbReference>
<dbReference type="AlphaFoldDB" id="A0A0D2UMA1"/>
<dbReference type="eggNOG" id="KOG0787">
    <property type="taxonomic scope" value="Eukaryota"/>
</dbReference>
<dbReference type="GO" id="GO:0005759">
    <property type="term" value="C:mitochondrial matrix"/>
    <property type="evidence" value="ECO:0007669"/>
    <property type="project" value="UniProtKB-SubCell"/>
</dbReference>
<dbReference type="PANTHER" id="PTHR11947:SF20">
    <property type="entry name" value="[3-METHYL-2-OXOBUTANOATE DEHYDROGENASE [LIPOAMIDE]] KINASE, MITOCHONDRIAL"/>
    <property type="match status" value="1"/>
</dbReference>
<dbReference type="PANTHER" id="PTHR11947">
    <property type="entry name" value="PYRUVATE DEHYDROGENASE KINASE"/>
    <property type="match status" value="1"/>
</dbReference>
<dbReference type="InterPro" id="IPR036784">
    <property type="entry name" value="AK/P_DHK_N_sf"/>
</dbReference>
<feature type="domain" description="Branched-chain alpha-ketoacid dehydrogenase kinase/Pyruvate dehydrogenase kinase N-terminal" evidence="10">
    <location>
        <begin position="155"/>
        <end position="312"/>
    </location>
</feature>
<sequence>MGLSAAILSASRSSTAHRHLARFSQAPSIHGTHRSTQPPAVALLVPSRQIALVGRLHPFSFTVLHDHPAPRFAPAPPCVSTYHTSSAISATRAVGGLGDTLTNPFSSPSSPPPMPVVMTAAHSSSSTLPGSDSAAQRPNFYDTTIEEYARKKPTRLSIRQMLHFGRDVDATRLIEAARYLHREMPTRLAHRLWSLQHLPFIVGRNPYIQSVYESYALAFRRLIGFPAIKSLADEARFVELVKELLDSHNHVVVSLASAAAEISKYLTQSELNEFLHKMLVTRISRRALAEHHIALHNFFRNKHSRQGYVGIIRRDCAPAAVVRSVAAQLQTLSWRTYGRFPAVIVEGHLDATFAYIQTHLEYILQELLKNSMTAVIESHAGKSGSQPPDLFSPVAVATGGGDASSGGSVDLRGINAAPELLGLTPPHSKPSVPSSASAAAASGASTSMPVDAASRFSSMMRWSQTSEETAVTQNTFAVQSATLAGLDRQPFGEPGATATENAGCDPSLPPIIVTVCKGDQDLTIRIRDLGGGIHPEDVPRVWDYGFSKGHYASEQRQTPTATTSSDTNTNTNTNTTGASAAAQPSSVAEPTEVRRGFGLPVSRAYTEYLGGSLHLESMHGYGVDVYIKLNHLGDNMENVRI</sequence>
<keyword evidence="2" id="KW-0597">Phosphoprotein</keyword>
<dbReference type="STRING" id="595528.A0A0D2UMA1"/>